<name>A0A2S4Q1I5_9PEZI</name>
<gene>
    <name evidence="1" type="ORF">EPUL_001215</name>
</gene>
<accession>A0A2S4Q1I5</accession>
<evidence type="ECO:0000313" key="1">
    <source>
        <dbReference type="EMBL" id="POS88121.1"/>
    </source>
</evidence>
<comment type="caution">
    <text evidence="1">The sequence shown here is derived from an EMBL/GenBank/DDBJ whole genome shotgun (WGS) entry which is preliminary data.</text>
</comment>
<protein>
    <recommendedName>
        <fullName evidence="3">Nuclear distribution protein RO10</fullName>
    </recommendedName>
</protein>
<sequence length="208" mass="23429">MANSFDVTALETIDLLQGRLERIEYILYGDVDVAIDTSNGSSIYERLSAVEHKLQQVVLESKPLKELLKLYSNQPNLFHTPYSDSVPTNMDTATMLSVINASASLFSETASRLSSMNDIPIPSPELSAQLIALQPRIAKIEAIQANQLLEVRRLIERSAAIIEKWYLTNILENGEIWASLDKRIRQIEINIRQAKHAKQRDVILLGKD</sequence>
<evidence type="ECO:0008006" key="3">
    <source>
        <dbReference type="Google" id="ProtNLM"/>
    </source>
</evidence>
<evidence type="ECO:0000313" key="2">
    <source>
        <dbReference type="Proteomes" id="UP000237438"/>
    </source>
</evidence>
<keyword evidence="2" id="KW-1185">Reference proteome</keyword>
<dbReference type="AlphaFoldDB" id="A0A2S4Q1I5"/>
<dbReference type="EMBL" id="PEDP01000029">
    <property type="protein sequence ID" value="POS88121.1"/>
    <property type="molecule type" value="Genomic_DNA"/>
</dbReference>
<reference evidence="1 2" key="1">
    <citation type="submission" date="2017-10" db="EMBL/GenBank/DDBJ databases">
        <title>Development of genomic resources for the powdery mildew, Erysiphe pulchra.</title>
        <authorList>
            <person name="Wadl P.A."/>
            <person name="Mack B.M."/>
            <person name="Moore G."/>
            <person name="Beltz S.B."/>
        </authorList>
    </citation>
    <scope>NUCLEOTIDE SEQUENCE [LARGE SCALE GENOMIC DNA]</scope>
    <source>
        <strain evidence="1">Cflorida</strain>
    </source>
</reference>
<dbReference type="GO" id="GO:0061640">
    <property type="term" value="P:cytoskeleton-dependent cytokinesis"/>
    <property type="evidence" value="ECO:0007669"/>
    <property type="project" value="InterPro"/>
</dbReference>
<dbReference type="Proteomes" id="UP000237438">
    <property type="component" value="Unassembled WGS sequence"/>
</dbReference>
<dbReference type="OrthoDB" id="5403729at2759"/>
<dbReference type="Pfam" id="PF07426">
    <property type="entry name" value="Dynactin_p22"/>
    <property type="match status" value="1"/>
</dbReference>
<dbReference type="GO" id="GO:0005869">
    <property type="term" value="C:dynactin complex"/>
    <property type="evidence" value="ECO:0007669"/>
    <property type="project" value="InterPro"/>
</dbReference>
<proteinExistence type="predicted"/>
<dbReference type="InterPro" id="IPR009991">
    <property type="entry name" value="DCTN3"/>
</dbReference>
<organism evidence="1 2">
    <name type="scientific">Erysiphe pulchra</name>
    <dbReference type="NCBI Taxonomy" id="225359"/>
    <lineage>
        <taxon>Eukaryota</taxon>
        <taxon>Fungi</taxon>
        <taxon>Dikarya</taxon>
        <taxon>Ascomycota</taxon>
        <taxon>Pezizomycotina</taxon>
        <taxon>Leotiomycetes</taxon>
        <taxon>Erysiphales</taxon>
        <taxon>Erysiphaceae</taxon>
        <taxon>Erysiphe</taxon>
    </lineage>
</organism>